<dbReference type="Proteomes" id="UP000006386">
    <property type="component" value="Chromosome"/>
</dbReference>
<organism evidence="8 9">
    <name type="scientific">Staphylococcus aureus (strain Newman)</name>
    <dbReference type="NCBI Taxonomy" id="426430"/>
    <lineage>
        <taxon>Bacteria</taxon>
        <taxon>Bacillati</taxon>
        <taxon>Bacillota</taxon>
        <taxon>Bacilli</taxon>
        <taxon>Bacillales</taxon>
        <taxon>Staphylococcaceae</taxon>
        <taxon>Staphylococcus</taxon>
    </lineage>
</organism>
<evidence type="ECO:0000256" key="2">
    <source>
        <dbReference type="ARBA" id="ARBA00022630"/>
    </source>
</evidence>
<dbReference type="PRINTS" id="PR00469">
    <property type="entry name" value="PNDRDTASEII"/>
</dbReference>
<evidence type="ECO:0000256" key="5">
    <source>
        <dbReference type="ARBA" id="ARBA00022946"/>
    </source>
</evidence>
<dbReference type="SUPFAM" id="SSF51905">
    <property type="entry name" value="FAD/NAD(P)-binding domain"/>
    <property type="match status" value="2"/>
</dbReference>
<evidence type="ECO:0000313" key="8">
    <source>
        <dbReference type="EMBL" id="BAF66301.1"/>
    </source>
</evidence>
<accession>A0A0H3K663</accession>
<gene>
    <name evidence="8" type="ordered locus">NWMN_0029</name>
</gene>
<dbReference type="GO" id="GO:0070224">
    <property type="term" value="F:sulfide:quinone oxidoreductase activity"/>
    <property type="evidence" value="ECO:0007669"/>
    <property type="project" value="TreeGrafter"/>
</dbReference>
<dbReference type="GO" id="GO:0071949">
    <property type="term" value="F:FAD binding"/>
    <property type="evidence" value="ECO:0007669"/>
    <property type="project" value="TreeGrafter"/>
</dbReference>
<keyword evidence="3" id="KW-0874">Quinone</keyword>
<keyword evidence="4" id="KW-0274">FAD</keyword>
<keyword evidence="5" id="KW-0809">Transit peptide</keyword>
<dbReference type="PANTHER" id="PTHR10632">
    <property type="entry name" value="SULFIDE:QUINONE OXIDOREDUCTASE"/>
    <property type="match status" value="1"/>
</dbReference>
<name>A0A0H3K663_STAAE</name>
<dbReference type="HOGENOM" id="CLU_030742_2_0_9"/>
<dbReference type="AlphaFoldDB" id="A0A0H3K663"/>
<dbReference type="InterPro" id="IPR015904">
    <property type="entry name" value="Sulphide_quinone_reductase"/>
</dbReference>
<dbReference type="Pfam" id="PF07992">
    <property type="entry name" value="Pyr_redox_2"/>
    <property type="match status" value="1"/>
</dbReference>
<dbReference type="InterPro" id="IPR036188">
    <property type="entry name" value="FAD/NAD-bd_sf"/>
</dbReference>
<dbReference type="GO" id="GO:0048038">
    <property type="term" value="F:quinone binding"/>
    <property type="evidence" value="ECO:0007669"/>
    <property type="project" value="UniProtKB-KW"/>
</dbReference>
<evidence type="ECO:0000256" key="4">
    <source>
        <dbReference type="ARBA" id="ARBA00022827"/>
    </source>
</evidence>
<dbReference type="KEGG" id="sae:NWMN_0029"/>
<feature type="domain" description="FAD/NAD(P)-binding" evidence="7">
    <location>
        <begin position="8"/>
        <end position="130"/>
    </location>
</feature>
<dbReference type="InterPro" id="IPR023753">
    <property type="entry name" value="FAD/NAD-binding_dom"/>
</dbReference>
<evidence type="ECO:0000256" key="1">
    <source>
        <dbReference type="ARBA" id="ARBA00001974"/>
    </source>
</evidence>
<evidence type="ECO:0000313" key="9">
    <source>
        <dbReference type="Proteomes" id="UP000006386"/>
    </source>
</evidence>
<dbReference type="GO" id="GO:0070221">
    <property type="term" value="P:sulfide oxidation, using sulfide:quinone oxidoreductase"/>
    <property type="evidence" value="ECO:0007669"/>
    <property type="project" value="TreeGrafter"/>
</dbReference>
<keyword evidence="6" id="KW-0560">Oxidoreductase</keyword>
<evidence type="ECO:0000256" key="6">
    <source>
        <dbReference type="ARBA" id="ARBA00023002"/>
    </source>
</evidence>
<comment type="cofactor">
    <cofactor evidence="1">
        <name>FAD</name>
        <dbReference type="ChEBI" id="CHEBI:57692"/>
    </cofactor>
</comment>
<dbReference type="FunFam" id="3.50.50.60:FF:000034">
    <property type="entry name" value="sulfide:quinone oxidoreductase, mitochondrial"/>
    <property type="match status" value="1"/>
</dbReference>
<proteinExistence type="predicted"/>
<dbReference type="EMBL" id="AP009351">
    <property type="protein sequence ID" value="BAF66301.1"/>
    <property type="molecule type" value="Genomic_DNA"/>
</dbReference>
<protein>
    <recommendedName>
        <fullName evidence="7">FAD/NAD(P)-binding domain-containing protein</fullName>
    </recommendedName>
</protein>
<dbReference type="Gene3D" id="3.50.50.60">
    <property type="entry name" value="FAD/NAD(P)-binding domain"/>
    <property type="match status" value="2"/>
</dbReference>
<keyword evidence="2" id="KW-0285">Flavoprotein</keyword>
<sequence length="400" mass="45229">MEKMNKHYQIVIIGGGTAGVTVASRLLRKNQNLKEKIAIIDPADHHYYQPLWTLVGAGVSSLKSSRKDMESVIPEGANWIKQAVSSFQPENNSVILGDNTVVYYDFLVVAPGLQINWSSIKGLKENIGKNGVCSNYSPDYVNETWNQISNFKQGNAIFTHPNTPIKCGGAPMKIMYLAEDYFRKHKIRSNANVIYATPKDALFDVGKYNKELERIVEERNITVNYNYNLVEIDGDKKVATFEHIKAYDRKTISYDMLHVTPPMGPLDVVKESTLSDSEGWVDVNPTTLQHKSYSNVFALGDASNVPTSKTGAAIRKQAPIVANNLLQVMNNQMLTHHYDGYTSCPIVTGYNRLILAEFDYNKNTKETMPFNQAKERRSMYIFKKDLLPKMYWYGMLKGLI</sequence>
<dbReference type="PANTHER" id="PTHR10632:SF2">
    <property type="entry name" value="SULFIDE:QUINONE OXIDOREDUCTASE, MITOCHONDRIAL"/>
    <property type="match status" value="1"/>
</dbReference>
<evidence type="ECO:0000256" key="3">
    <source>
        <dbReference type="ARBA" id="ARBA00022719"/>
    </source>
</evidence>
<evidence type="ECO:0000259" key="7">
    <source>
        <dbReference type="Pfam" id="PF07992"/>
    </source>
</evidence>
<reference evidence="8 9" key="1">
    <citation type="journal article" date="2008" name="J. Bacteriol.">
        <title>Genome sequence of Staphylococcus aureus strain Newman and comparative analysis of staphylococcal genomes: polymorphism and evolution of two major pathogenicity islands.</title>
        <authorList>
            <person name="Baba T."/>
            <person name="Bae T."/>
            <person name="Schneewind O."/>
            <person name="Takeuchi F."/>
            <person name="Hiramatsu K."/>
        </authorList>
    </citation>
    <scope>NUCLEOTIDE SEQUENCE [LARGE SCALE GENOMIC DNA]</scope>
    <source>
        <strain evidence="8 9">Newman</strain>
    </source>
</reference>